<name>A0A8S3QHP4_MYTED</name>
<keyword evidence="2" id="KW-1015">Disulfide bond</keyword>
<dbReference type="PANTHER" id="PTHR45080:SF8">
    <property type="entry name" value="IG-LIKE DOMAIN-CONTAINING PROTEIN"/>
    <property type="match status" value="1"/>
</dbReference>
<dbReference type="PANTHER" id="PTHR45080">
    <property type="entry name" value="CONTACTIN 5"/>
    <property type="match status" value="1"/>
</dbReference>
<evidence type="ECO:0000256" key="1">
    <source>
        <dbReference type="ARBA" id="ARBA00022729"/>
    </source>
</evidence>
<keyword evidence="1" id="KW-0732">Signal</keyword>
<proteinExistence type="predicted"/>
<dbReference type="GO" id="GO:0007156">
    <property type="term" value="P:homophilic cell adhesion via plasma membrane adhesion molecules"/>
    <property type="evidence" value="ECO:0007669"/>
    <property type="project" value="TreeGrafter"/>
</dbReference>
<evidence type="ECO:0000313" key="5">
    <source>
        <dbReference type="Proteomes" id="UP000683360"/>
    </source>
</evidence>
<keyword evidence="5" id="KW-1185">Reference proteome</keyword>
<reference evidence="4" key="1">
    <citation type="submission" date="2021-03" db="EMBL/GenBank/DDBJ databases">
        <authorList>
            <person name="Bekaert M."/>
        </authorList>
    </citation>
    <scope>NUCLEOTIDE SEQUENCE</scope>
</reference>
<dbReference type="InterPro" id="IPR011042">
    <property type="entry name" value="6-blade_b-propeller_TolB-like"/>
</dbReference>
<dbReference type="GO" id="GO:0005886">
    <property type="term" value="C:plasma membrane"/>
    <property type="evidence" value="ECO:0007669"/>
    <property type="project" value="TreeGrafter"/>
</dbReference>
<dbReference type="Proteomes" id="UP000683360">
    <property type="component" value="Unassembled WGS sequence"/>
</dbReference>
<dbReference type="GO" id="GO:0030424">
    <property type="term" value="C:axon"/>
    <property type="evidence" value="ECO:0007669"/>
    <property type="project" value="TreeGrafter"/>
</dbReference>
<dbReference type="InterPro" id="IPR036179">
    <property type="entry name" value="Ig-like_dom_sf"/>
</dbReference>
<feature type="domain" description="Ig-like" evidence="3">
    <location>
        <begin position="1"/>
        <end position="55"/>
    </location>
</feature>
<evidence type="ECO:0000256" key="2">
    <source>
        <dbReference type="ARBA" id="ARBA00023157"/>
    </source>
</evidence>
<accession>A0A8S3QHP4</accession>
<dbReference type="Gene3D" id="2.120.10.30">
    <property type="entry name" value="TolB, C-terminal domain"/>
    <property type="match status" value="1"/>
</dbReference>
<evidence type="ECO:0000259" key="3">
    <source>
        <dbReference type="PROSITE" id="PS50835"/>
    </source>
</evidence>
<dbReference type="PROSITE" id="PS50835">
    <property type="entry name" value="IG_LIKE"/>
    <property type="match status" value="1"/>
</dbReference>
<dbReference type="GO" id="GO:0043025">
    <property type="term" value="C:neuronal cell body"/>
    <property type="evidence" value="ECO:0007669"/>
    <property type="project" value="TreeGrafter"/>
</dbReference>
<dbReference type="GO" id="GO:0050808">
    <property type="term" value="P:synapse organization"/>
    <property type="evidence" value="ECO:0007669"/>
    <property type="project" value="TreeGrafter"/>
</dbReference>
<gene>
    <name evidence="4" type="ORF">MEDL_11236</name>
</gene>
<dbReference type="OrthoDB" id="6103839at2759"/>
<dbReference type="SUPFAM" id="SSF63825">
    <property type="entry name" value="YWTD domain"/>
    <property type="match status" value="1"/>
</dbReference>
<dbReference type="AlphaFoldDB" id="A0A8S3QHP4"/>
<dbReference type="InterPro" id="IPR013783">
    <property type="entry name" value="Ig-like_fold"/>
</dbReference>
<sequence>MDESGKWGRSDYQFTFRKIHRGNADVLSLTVIDFNEEDDGIYVCKATNEAGEALSNKAILKYIDFNEEDDGIYVCKATNEAGEALSNKAILKYIEPPTATVSPDRQNVVNENISATEAFTLAETQVKYNFPVSVTLRHQLKVKLPDNESQITDCIKIGQTLVFADCYGSQLITCNADGTDQRHIPLHRKPWHITEIDSDTVAVSCSGKSIGIINISTDEVTSTINTRKYCRAIAYDDNNLYVVIGEGIINVIDQAVKGKMLVCIYETSIYCCSMHGKLIWKFENEMYQSLYSVTTDDKDNVYVSDFMSNAVLVVSGEGKQYRELLTKSDGLNGAV</sequence>
<dbReference type="Gene3D" id="2.60.40.10">
    <property type="entry name" value="Immunoglobulins"/>
    <property type="match status" value="1"/>
</dbReference>
<organism evidence="4 5">
    <name type="scientific">Mytilus edulis</name>
    <name type="common">Blue mussel</name>
    <dbReference type="NCBI Taxonomy" id="6550"/>
    <lineage>
        <taxon>Eukaryota</taxon>
        <taxon>Metazoa</taxon>
        <taxon>Spiralia</taxon>
        <taxon>Lophotrochozoa</taxon>
        <taxon>Mollusca</taxon>
        <taxon>Bivalvia</taxon>
        <taxon>Autobranchia</taxon>
        <taxon>Pteriomorphia</taxon>
        <taxon>Mytilida</taxon>
        <taxon>Mytiloidea</taxon>
        <taxon>Mytilidae</taxon>
        <taxon>Mytilinae</taxon>
        <taxon>Mytilus</taxon>
    </lineage>
</organism>
<comment type="caution">
    <text evidence="4">The sequence shown here is derived from an EMBL/GenBank/DDBJ whole genome shotgun (WGS) entry which is preliminary data.</text>
</comment>
<dbReference type="GO" id="GO:0008046">
    <property type="term" value="F:axon guidance receptor activity"/>
    <property type="evidence" value="ECO:0007669"/>
    <property type="project" value="TreeGrafter"/>
</dbReference>
<dbReference type="SUPFAM" id="SSF48726">
    <property type="entry name" value="Immunoglobulin"/>
    <property type="match status" value="2"/>
</dbReference>
<protein>
    <submittedName>
        <fullName evidence="4">HMCN</fullName>
    </submittedName>
</protein>
<dbReference type="InterPro" id="IPR007110">
    <property type="entry name" value="Ig-like_dom"/>
</dbReference>
<dbReference type="EMBL" id="CAJPWZ010000555">
    <property type="protein sequence ID" value="CAG2196337.1"/>
    <property type="molecule type" value="Genomic_DNA"/>
</dbReference>
<evidence type="ECO:0000313" key="4">
    <source>
        <dbReference type="EMBL" id="CAG2196337.1"/>
    </source>
</evidence>
<dbReference type="InterPro" id="IPR050958">
    <property type="entry name" value="Cell_Adh-Cytoskel_Orgn"/>
</dbReference>